<feature type="domain" description="PP4R3 EVH1-like" evidence="5">
    <location>
        <begin position="157"/>
        <end position="234"/>
    </location>
</feature>
<dbReference type="InterPro" id="IPR051137">
    <property type="entry name" value="PP4R3-like"/>
</dbReference>
<dbReference type="InterPro" id="IPR006887">
    <property type="entry name" value="P4R3-like_central_dom"/>
</dbReference>
<dbReference type="EMBL" id="CAKOGP040001980">
    <property type="protein sequence ID" value="CAJ1958480.1"/>
    <property type="molecule type" value="Genomic_DNA"/>
</dbReference>
<dbReference type="InterPro" id="IPR011993">
    <property type="entry name" value="PH-like_dom_sf"/>
</dbReference>
<gene>
    <name evidence="6" type="ORF">CYCCA115_LOCUS17197</name>
</gene>
<organism evidence="6 7">
    <name type="scientific">Cylindrotheca closterium</name>
    <dbReference type="NCBI Taxonomy" id="2856"/>
    <lineage>
        <taxon>Eukaryota</taxon>
        <taxon>Sar</taxon>
        <taxon>Stramenopiles</taxon>
        <taxon>Ochrophyta</taxon>
        <taxon>Bacillariophyta</taxon>
        <taxon>Bacillariophyceae</taxon>
        <taxon>Bacillariophycidae</taxon>
        <taxon>Bacillariales</taxon>
        <taxon>Bacillariaceae</taxon>
        <taxon>Cylindrotheca</taxon>
    </lineage>
</organism>
<protein>
    <recommendedName>
        <fullName evidence="8">Serine/threonine-protein phosphatase 4 regulatory subunit 3-like central domain-containing protein</fullName>
    </recommendedName>
</protein>
<keyword evidence="7" id="KW-1185">Reference proteome</keyword>
<name>A0AAD2FZU0_9STRA</name>
<evidence type="ECO:0000256" key="3">
    <source>
        <dbReference type="SAM" id="MobiDB-lite"/>
    </source>
</evidence>
<dbReference type="GO" id="GO:0005654">
    <property type="term" value="C:nucleoplasm"/>
    <property type="evidence" value="ECO:0007669"/>
    <property type="project" value="TreeGrafter"/>
</dbReference>
<feature type="region of interest" description="Disordered" evidence="3">
    <location>
        <begin position="303"/>
        <end position="333"/>
    </location>
</feature>
<feature type="compositionally biased region" description="Polar residues" evidence="3">
    <location>
        <begin position="1111"/>
        <end position="1148"/>
    </location>
</feature>
<feature type="domain" description="Serine/threonine-protein phosphatase 4 regulatory subunit 3-like central" evidence="4">
    <location>
        <begin position="353"/>
        <end position="1044"/>
    </location>
</feature>
<dbReference type="Gene3D" id="2.30.29.30">
    <property type="entry name" value="Pleckstrin-homology domain (PH domain)/Phosphotyrosine-binding domain (PTB)"/>
    <property type="match status" value="1"/>
</dbReference>
<accession>A0AAD2FZU0</accession>
<feature type="compositionally biased region" description="Acidic residues" evidence="3">
    <location>
        <begin position="1096"/>
        <end position="1108"/>
    </location>
</feature>
<dbReference type="GO" id="GO:0030289">
    <property type="term" value="C:protein phosphatase 4 complex"/>
    <property type="evidence" value="ECO:0007669"/>
    <property type="project" value="TreeGrafter"/>
</dbReference>
<evidence type="ECO:0000259" key="4">
    <source>
        <dbReference type="Pfam" id="PF04802"/>
    </source>
</evidence>
<feature type="region of interest" description="Disordered" evidence="3">
    <location>
        <begin position="1"/>
        <end position="94"/>
    </location>
</feature>
<feature type="compositionally biased region" description="Basic and acidic residues" evidence="3">
    <location>
        <begin position="1"/>
        <end position="13"/>
    </location>
</feature>
<feature type="compositionally biased region" description="Basic and acidic residues" evidence="3">
    <location>
        <begin position="71"/>
        <end position="81"/>
    </location>
</feature>
<dbReference type="Proteomes" id="UP001295423">
    <property type="component" value="Unassembled WGS sequence"/>
</dbReference>
<dbReference type="Pfam" id="PF22972">
    <property type="entry name" value="EVH1_PP4R3"/>
    <property type="match status" value="1"/>
</dbReference>
<dbReference type="AlphaFoldDB" id="A0AAD2FZU0"/>
<dbReference type="Pfam" id="PF04802">
    <property type="entry name" value="PP4R3"/>
    <property type="match status" value="1"/>
</dbReference>
<dbReference type="PANTHER" id="PTHR23318">
    <property type="entry name" value="ATP SYNTHASE GAMMA-RELATED"/>
    <property type="match status" value="1"/>
</dbReference>
<keyword evidence="2" id="KW-0539">Nucleus</keyword>
<comment type="subcellular location">
    <subcellularLocation>
        <location evidence="1">Nucleus</location>
    </subcellularLocation>
</comment>
<evidence type="ECO:0000313" key="7">
    <source>
        <dbReference type="Proteomes" id="UP001295423"/>
    </source>
</evidence>
<evidence type="ECO:0000313" key="6">
    <source>
        <dbReference type="EMBL" id="CAJ1958480.1"/>
    </source>
</evidence>
<dbReference type="InterPro" id="IPR055236">
    <property type="entry name" value="EVH1_PP4R3"/>
</dbReference>
<proteinExistence type="predicted"/>
<comment type="caution">
    <text evidence="6">The sequence shown here is derived from an EMBL/GenBank/DDBJ whole genome shotgun (WGS) entry which is preliminary data.</text>
</comment>
<feature type="region of interest" description="Disordered" evidence="3">
    <location>
        <begin position="786"/>
        <end position="817"/>
    </location>
</feature>
<reference evidence="6" key="1">
    <citation type="submission" date="2023-08" db="EMBL/GenBank/DDBJ databases">
        <authorList>
            <person name="Audoor S."/>
            <person name="Bilcke G."/>
        </authorList>
    </citation>
    <scope>NUCLEOTIDE SEQUENCE</scope>
</reference>
<sequence>MSSESGKSDDKKVLHGFHMQIPTQQPKLHKKRKRELGSTLDLSSSSSSSSDEDEDTKRAPSSMKRLLGNGKGRELHAKEEESSGSATPDEPLNLLRKGPAHLQAQQPEGWRVKLYRLNADGSWDDCGTGRIACLYKQQTKETANAAGDAWIYQELKEPTLCMQSEVTAAAARILLRTRILLRDAYQRQGENIITWCEPYLEDGNASQGVDLALSFQDNSGCLDIWRQITQVQSKAAELFRRAGVGASVMNVDADTSEPGETTVNVNQTNGTVGAVTHTVAVPHPTSLQQQEAWVNVASKMEKQSMGGDGNQQMQQMQQHFEDSYNENSPLQQPLNLTQSPQLPNPPTLQKLEEIADTIASIQHLQQREALAMFISQNECQYLKSLISLFPSAEARGDYASLATLAACAKTILLLNDPALIELIVSDAQIFEDVCATLEYDPDLRDKANHRWFLRERAKFRTVVLMDDEELVEAIHRSFRVTYLRDTLLRPTMDESSLSTLSSLQTFTHADVVKGVTKSPVEAEDKSELLKDSYLAKIIRVLGRELLSISALEWEEVESLPAESDVQAYLVQRAEDIAVDASTVATPAPLTQSRKATIWKQHLMPQDVSLVSRRARRRGSLSFLRELFNMVRNSLQQTDQDDFFAVLVSMEVDLSYGEDGELAMEENNKGKVVNLLSLLGTILSDPNIDVTEKGSALEIVAGIAVHDTSLIRSRCLDCYESAKMETSQSMRPRPNEKKHIIFQCPPNDLLASLLFLLATEIDAGVLLQVSEIMRIILDTDMMGDHGPMGASFSDKSEEIPPSGQNTSHEHPNHQSGSTTEQNKFLSMFYEHYIQWLAAPFQYAIFYPLLRMRKKDVSHQPPRVMMQALEDFEKGSYNKNQILRSVPLSALRSSFAVELLSFCVRAHVYRMKCYLLRSGILGSVLRLLKPANPSEPLSGDRCLKLAALRFLREILSVNDEFYHRHIIQHNLFGPVFEAFRANPVGDNLVSSATVEMCDFIHSENINSLIEHIVTKHLSVEGTTNPSLEDLSSTYVNTLTVLRTAYEKNLKEAPMSESVDGKSEATINGGTRYTGGSERTILNEKASEDQRKFREVDNEEAYFEGDDDDPSSGDYRSNTQDGASNLFSFVQTSMTRGGSSSTFAGDQQTAQGKMEEKCPGN</sequence>
<dbReference type="PANTHER" id="PTHR23318:SF0">
    <property type="entry name" value="SERINE_THREONINE-PROTEIN PHOSPHATASE 4 REGULATORY SUBUNIT 3"/>
    <property type="match status" value="1"/>
</dbReference>
<evidence type="ECO:0000256" key="1">
    <source>
        <dbReference type="ARBA" id="ARBA00004123"/>
    </source>
</evidence>
<feature type="region of interest" description="Disordered" evidence="3">
    <location>
        <begin position="1096"/>
        <end position="1158"/>
    </location>
</feature>
<feature type="region of interest" description="Disordered" evidence="3">
    <location>
        <begin position="1050"/>
        <end position="1074"/>
    </location>
</feature>
<dbReference type="GO" id="GO:0072542">
    <property type="term" value="F:protein phosphatase activator activity"/>
    <property type="evidence" value="ECO:0007669"/>
    <property type="project" value="TreeGrafter"/>
</dbReference>
<evidence type="ECO:0008006" key="8">
    <source>
        <dbReference type="Google" id="ProtNLM"/>
    </source>
</evidence>
<evidence type="ECO:0000256" key="2">
    <source>
        <dbReference type="ARBA" id="ARBA00023242"/>
    </source>
</evidence>
<feature type="compositionally biased region" description="Low complexity" evidence="3">
    <location>
        <begin position="38"/>
        <end position="49"/>
    </location>
</feature>
<evidence type="ECO:0000259" key="5">
    <source>
        <dbReference type="Pfam" id="PF22972"/>
    </source>
</evidence>